<name>A0ABX7M550_9RHOO</name>
<gene>
    <name evidence="1" type="ORF">JY500_21005</name>
</gene>
<dbReference type="Proteomes" id="UP000663570">
    <property type="component" value="Chromosome"/>
</dbReference>
<proteinExistence type="predicted"/>
<reference evidence="1 2" key="1">
    <citation type="submission" date="2021-02" db="EMBL/GenBank/DDBJ databases">
        <title>Niveibacterium changnyeongensis HC41.</title>
        <authorList>
            <person name="Kang M."/>
        </authorList>
    </citation>
    <scope>NUCLEOTIDE SEQUENCE [LARGE SCALE GENOMIC DNA]</scope>
    <source>
        <strain evidence="1 2">HC41</strain>
    </source>
</reference>
<protein>
    <submittedName>
        <fullName evidence="1">Uncharacterized protein</fullName>
    </submittedName>
</protein>
<keyword evidence="2" id="KW-1185">Reference proteome</keyword>
<sequence>MNAPNESLPLPAAPAALAGHDLAWRVLIFLGNDVALARQDLRAFARLAAEFRALGADLVAVTPFGELGQRLMTRGLRPDQRLPMAEDLFGLWSRHAGIVAGERGAAILGPGGVIAARLDAAAGAAAVLDALATRVD</sequence>
<dbReference type="RefSeq" id="WP_206254485.1">
    <property type="nucleotide sequence ID" value="NZ_CP071060.1"/>
</dbReference>
<evidence type="ECO:0000313" key="2">
    <source>
        <dbReference type="Proteomes" id="UP000663570"/>
    </source>
</evidence>
<evidence type="ECO:0000313" key="1">
    <source>
        <dbReference type="EMBL" id="QSI76895.1"/>
    </source>
</evidence>
<organism evidence="1 2">
    <name type="scientific">Niveibacterium microcysteis</name>
    <dbReference type="NCBI Taxonomy" id="2811415"/>
    <lineage>
        <taxon>Bacteria</taxon>
        <taxon>Pseudomonadati</taxon>
        <taxon>Pseudomonadota</taxon>
        <taxon>Betaproteobacteria</taxon>
        <taxon>Rhodocyclales</taxon>
        <taxon>Rhodocyclaceae</taxon>
        <taxon>Niveibacterium</taxon>
    </lineage>
</organism>
<accession>A0ABX7M550</accession>
<dbReference type="EMBL" id="CP071060">
    <property type="protein sequence ID" value="QSI76895.1"/>
    <property type="molecule type" value="Genomic_DNA"/>
</dbReference>